<dbReference type="RefSeq" id="WP_143906907.1">
    <property type="nucleotide sequence ID" value="NZ_CP041765.1"/>
</dbReference>
<evidence type="ECO:0000259" key="2">
    <source>
        <dbReference type="Pfam" id="PF11887"/>
    </source>
</evidence>
<dbReference type="Proteomes" id="UP000317344">
    <property type="component" value="Chromosome"/>
</dbReference>
<dbReference type="GO" id="GO:0005576">
    <property type="term" value="C:extracellular region"/>
    <property type="evidence" value="ECO:0007669"/>
    <property type="project" value="TreeGrafter"/>
</dbReference>
<dbReference type="Pfam" id="PF02470">
    <property type="entry name" value="MlaD"/>
    <property type="match status" value="1"/>
</dbReference>
<dbReference type="GO" id="GO:0051701">
    <property type="term" value="P:biological process involved in interaction with host"/>
    <property type="evidence" value="ECO:0007669"/>
    <property type="project" value="TreeGrafter"/>
</dbReference>
<proteinExistence type="predicted"/>
<evidence type="ECO:0000313" key="4">
    <source>
        <dbReference type="Proteomes" id="UP000317344"/>
    </source>
</evidence>
<sequence length="392" mass="41229">MSTRPGARVNYKLFALVLAAVLVGLIAIAVTSFLGGFQSKEHVQLRADRAGLVMEPDAKVKMRGVQVGFVESISHELGGAVLDLAIYPDQMDLIPANVKADIRSTTVFGAKYVNFEEPAEPSAEHLQAGDVIDSQNVTVEFNTLFQHLTDVLNTVQPQKINATLGAVATALDGQGEALGETLVGVDDYLEKMNPSLPDLRNVLQKSAPVTDTYAQVAPDLMSLLDNTTAVGGTIVDKSDVLAQSLAGAKTTADTGKAVLDAAGDDFVTSADLLQPTVGLTREYSPVLTCFIVGIANAKDAGQAAFGGAQPGLSLTSGFLPGAPSYQYPENLPKVNAKNAPSCYGLPWVGEGVHAPYVVTDSGANPTVTEQQRANPQSLWAFLLGPPPPGWTW</sequence>
<reference evidence="3 4" key="1">
    <citation type="submission" date="2019-07" db="EMBL/GenBank/DDBJ databases">
        <title>Tomitella cavernea sp. nov., an actinomycete isolated from soil.</title>
        <authorList>
            <person name="Cheng J."/>
        </authorList>
    </citation>
    <scope>NUCLEOTIDE SEQUENCE [LARGE SCALE GENOMIC DNA]</scope>
    <source>
        <strain evidence="3 4">HY188</strain>
    </source>
</reference>
<dbReference type="NCBIfam" id="TIGR00996">
    <property type="entry name" value="Mtu_fam_mce"/>
    <property type="match status" value="1"/>
</dbReference>
<evidence type="ECO:0000259" key="1">
    <source>
        <dbReference type="Pfam" id="PF02470"/>
    </source>
</evidence>
<dbReference type="KEGG" id="toy:FO059_05075"/>
<feature type="domain" description="Mce/MlaD" evidence="1">
    <location>
        <begin position="41"/>
        <end position="117"/>
    </location>
</feature>
<feature type="domain" description="Mammalian cell entry C-terminal" evidence="2">
    <location>
        <begin position="122"/>
        <end position="340"/>
    </location>
</feature>
<dbReference type="PANTHER" id="PTHR33371:SF19">
    <property type="entry name" value="MCE-FAMILY PROTEIN MCE4A"/>
    <property type="match status" value="1"/>
</dbReference>
<gene>
    <name evidence="3" type="ORF">FO059_05075</name>
</gene>
<dbReference type="Pfam" id="PF11887">
    <property type="entry name" value="Mce4_CUP1"/>
    <property type="match status" value="1"/>
</dbReference>
<dbReference type="PANTHER" id="PTHR33371">
    <property type="entry name" value="INTERMEMBRANE PHOSPHOLIPID TRANSPORT SYSTEM BINDING PROTEIN MLAD-RELATED"/>
    <property type="match status" value="1"/>
</dbReference>
<organism evidence="3 4">
    <name type="scientific">Tomitella fengzijianii</name>
    <dbReference type="NCBI Taxonomy" id="2597660"/>
    <lineage>
        <taxon>Bacteria</taxon>
        <taxon>Bacillati</taxon>
        <taxon>Actinomycetota</taxon>
        <taxon>Actinomycetes</taxon>
        <taxon>Mycobacteriales</taxon>
        <taxon>Tomitella</taxon>
    </lineage>
</organism>
<dbReference type="InterPro" id="IPR024516">
    <property type="entry name" value="Mce_C"/>
</dbReference>
<dbReference type="InterPro" id="IPR003399">
    <property type="entry name" value="Mce/MlaD"/>
</dbReference>
<evidence type="ECO:0000313" key="3">
    <source>
        <dbReference type="EMBL" id="QDQ96831.1"/>
    </source>
</evidence>
<dbReference type="InterPro" id="IPR005693">
    <property type="entry name" value="Mce"/>
</dbReference>
<name>A0A516X2J1_9ACTN</name>
<dbReference type="EMBL" id="CP041765">
    <property type="protein sequence ID" value="QDQ96831.1"/>
    <property type="molecule type" value="Genomic_DNA"/>
</dbReference>
<dbReference type="OrthoDB" id="3460188at2"/>
<dbReference type="AlphaFoldDB" id="A0A516X2J1"/>
<protein>
    <submittedName>
        <fullName evidence="3">MCE family protein</fullName>
    </submittedName>
</protein>
<dbReference type="InterPro" id="IPR052336">
    <property type="entry name" value="MlaD_Phospholipid_Transporter"/>
</dbReference>
<accession>A0A516X2J1</accession>
<keyword evidence="4" id="KW-1185">Reference proteome</keyword>
<reference evidence="3 4" key="2">
    <citation type="submission" date="2019-07" db="EMBL/GenBank/DDBJ databases">
        <authorList>
            <person name="Huang Y."/>
        </authorList>
    </citation>
    <scope>NUCLEOTIDE SEQUENCE [LARGE SCALE GENOMIC DNA]</scope>
    <source>
        <strain evidence="3 4">HY188</strain>
    </source>
</reference>